<dbReference type="InterPro" id="IPR050515">
    <property type="entry name" value="Beta-lactam/transpept"/>
</dbReference>
<dbReference type="Gene3D" id="3.40.710.10">
    <property type="entry name" value="DD-peptidase/beta-lactamase superfamily"/>
    <property type="match status" value="1"/>
</dbReference>
<dbReference type="GO" id="GO:0008360">
    <property type="term" value="P:regulation of cell shape"/>
    <property type="evidence" value="ECO:0007669"/>
    <property type="project" value="UniProtKB-KW"/>
</dbReference>
<dbReference type="AlphaFoldDB" id="A0A6L7I2R6"/>
<dbReference type="Pfam" id="PF00905">
    <property type="entry name" value="Transpeptidase"/>
    <property type="match status" value="1"/>
</dbReference>
<keyword evidence="13 14" id="KW-0961">Cell wall biogenesis/degradation</keyword>
<evidence type="ECO:0000313" key="18">
    <source>
        <dbReference type="Proteomes" id="UP000474778"/>
    </source>
</evidence>
<comment type="similarity">
    <text evidence="14">Belongs to the transpeptidase family. MrdA subfamily.</text>
</comment>
<evidence type="ECO:0000256" key="10">
    <source>
        <dbReference type="ARBA" id="ARBA00022984"/>
    </source>
</evidence>
<gene>
    <name evidence="14 17" type="primary">mrdA</name>
    <name evidence="17" type="ORF">GNT65_16315</name>
</gene>
<feature type="active site" description="Acyl-ester intermediate" evidence="14">
    <location>
        <position position="332"/>
    </location>
</feature>
<protein>
    <recommendedName>
        <fullName evidence="14">Peptidoglycan D,D-transpeptidase MrdA</fullName>
        <ecNumber evidence="14">3.4.16.4</ecNumber>
    </recommendedName>
    <alternativeName>
        <fullName evidence="14">Penicillin-binding protein 2</fullName>
        <shortName evidence="14">PBP-2</shortName>
    </alternativeName>
</protein>
<evidence type="ECO:0000256" key="13">
    <source>
        <dbReference type="ARBA" id="ARBA00023316"/>
    </source>
</evidence>
<comment type="function">
    <text evidence="14">Catalyzes cross-linking of the peptidoglycan cell wall.</text>
</comment>
<evidence type="ECO:0000256" key="8">
    <source>
        <dbReference type="ARBA" id="ARBA00022801"/>
    </source>
</evidence>
<comment type="pathway">
    <text evidence="14">Cell wall biogenesis; peptidoglycan biosynthesis.</text>
</comment>
<evidence type="ECO:0000256" key="2">
    <source>
        <dbReference type="ARBA" id="ARBA00004236"/>
    </source>
</evidence>
<comment type="caution">
    <text evidence="17">The sequence shown here is derived from an EMBL/GenBank/DDBJ whole genome shotgun (WGS) entry which is preliminary data.</text>
</comment>
<dbReference type="InterPro" id="IPR005311">
    <property type="entry name" value="PBP_dimer"/>
</dbReference>
<comment type="catalytic activity">
    <reaction evidence="14">
        <text>Preferential cleavage: (Ac)2-L-Lys-D-Ala-|-D-Ala. Also transpeptidation of peptidyl-alanyl moieties that are N-acyl substituents of D-alanine.</text>
        <dbReference type="EC" id="3.4.16.4"/>
    </reaction>
</comment>
<dbReference type="NCBIfam" id="TIGR03423">
    <property type="entry name" value="pbp2_mrdA"/>
    <property type="match status" value="1"/>
</dbReference>
<keyword evidence="14" id="KW-0479">Metal-binding</keyword>
<keyword evidence="14" id="KW-0862">Zinc</keyword>
<dbReference type="EMBL" id="WRPA01000016">
    <property type="protein sequence ID" value="MXR70224.1"/>
    <property type="molecule type" value="Genomic_DNA"/>
</dbReference>
<keyword evidence="11 14" id="KW-1133">Transmembrane helix</keyword>
<dbReference type="InterPro" id="IPR001460">
    <property type="entry name" value="PCN-bd_Tpept"/>
</dbReference>
<feature type="binding site" evidence="14">
    <location>
        <position position="377"/>
    </location>
    <ligand>
        <name>Zn(2+)</name>
        <dbReference type="ChEBI" id="CHEBI:29105"/>
    </ligand>
</feature>
<feature type="binding site" evidence="14">
    <location>
        <position position="390"/>
    </location>
    <ligand>
        <name>Zn(2+)</name>
        <dbReference type="ChEBI" id="CHEBI:29105"/>
    </ligand>
</feature>
<dbReference type="Gene3D" id="3.30.1390.30">
    <property type="entry name" value="Penicillin-binding protein 2a, domain 3"/>
    <property type="match status" value="1"/>
</dbReference>
<accession>A0A6L7I2R6</accession>
<name>A0A6L7I2R6_9GAMM</name>
<keyword evidence="12 14" id="KW-0472">Membrane</keyword>
<dbReference type="GO" id="GO:0005886">
    <property type="term" value="C:plasma membrane"/>
    <property type="evidence" value="ECO:0007669"/>
    <property type="project" value="UniProtKB-SubCell"/>
</dbReference>
<dbReference type="InterPro" id="IPR017790">
    <property type="entry name" value="Penicillin-binding_protein_2"/>
</dbReference>
<evidence type="ECO:0000256" key="5">
    <source>
        <dbReference type="ARBA" id="ARBA00022645"/>
    </source>
</evidence>
<keyword evidence="18" id="KW-1185">Reference proteome</keyword>
<dbReference type="GO" id="GO:0009002">
    <property type="term" value="F:serine-type D-Ala-D-Ala carboxypeptidase activity"/>
    <property type="evidence" value="ECO:0007669"/>
    <property type="project" value="UniProtKB-UniRule"/>
</dbReference>
<evidence type="ECO:0000256" key="12">
    <source>
        <dbReference type="ARBA" id="ARBA00023136"/>
    </source>
</evidence>
<keyword evidence="7 14" id="KW-0812">Transmembrane</keyword>
<comment type="cofactor">
    <cofactor evidence="14">
        <name>Zn(2+)</name>
        <dbReference type="ChEBI" id="CHEBI:29105"/>
    </cofactor>
    <text evidence="14">Binds one Zn(2+) ion per subunit.</text>
</comment>
<keyword evidence="9 14" id="KW-0133">Cell shape</keyword>
<dbReference type="GO" id="GO:0009252">
    <property type="term" value="P:peptidoglycan biosynthetic process"/>
    <property type="evidence" value="ECO:0007669"/>
    <property type="project" value="UniProtKB-UniRule"/>
</dbReference>
<organism evidence="17 18">
    <name type="scientific">Shewanella insulae</name>
    <dbReference type="NCBI Taxonomy" id="2681496"/>
    <lineage>
        <taxon>Bacteria</taxon>
        <taxon>Pseudomonadati</taxon>
        <taxon>Pseudomonadota</taxon>
        <taxon>Gammaproteobacteria</taxon>
        <taxon>Alteromonadales</taxon>
        <taxon>Shewanellaceae</taxon>
        <taxon>Shewanella</taxon>
    </lineage>
</organism>
<evidence type="ECO:0000313" key="17">
    <source>
        <dbReference type="EMBL" id="MXR70224.1"/>
    </source>
</evidence>
<dbReference type="GO" id="GO:0071972">
    <property type="term" value="F:peptidoglycan L,D-transpeptidase activity"/>
    <property type="evidence" value="ECO:0007669"/>
    <property type="project" value="TreeGrafter"/>
</dbReference>
<dbReference type="SUPFAM" id="SSF56601">
    <property type="entry name" value="beta-lactamase/transpeptidase-like"/>
    <property type="match status" value="1"/>
</dbReference>
<keyword evidence="4 14" id="KW-0997">Cell inner membrane</keyword>
<dbReference type="EC" id="3.4.16.4" evidence="14"/>
<dbReference type="GO" id="GO:0071555">
    <property type="term" value="P:cell wall organization"/>
    <property type="evidence" value="ECO:0007669"/>
    <property type="project" value="UniProtKB-KW"/>
</dbReference>
<sequence length="627" mass="70659">MAPRKRMAMHDHAAEASLFKRRAIFTFGCVIILLSILLGNLYHLQVLSYKDYETRSNDNRIRVVPVAPSRGLIYDRHGQLLAENQPFYSLELIPEKVKDIPATLDELAKVVSLSKDERESLLASLKYHRRFKPITVKNRLSEEEVAVFSVNQHRFPGFSIDAGLKRHYPYNGLLTHVLGYVGRINNRDQASLQRNGQWQNYAATKDIGKQGIEKFYETLLHGMPGHLEEEVNNRGRTIRTLKSVAPEPGQDIYLTLDLQLQKKAMELLAGRRGSIVAMDPRDGGILAMVSSPSYDPNQFVHGISSKAYSDLLNARSRPLINRATQGQYAPASTVKPHMALLGLEEKVVTPKTRVWDPGFWQIPGVERKYRDWKRWGHGWVNVNGALVHSCDTYFYDMAYKTGIDKISNFMQKFGFGERTGVDIFEESAGNMPSRDWKRLKYNQPWYIGDTISIGIGQGYWTTTPLQLANATAIMANKGERFVPHLLKSIKNDTVKVDTPVDKMAPVVLKNAHNWQLINEAMRDTAHKSRFVDAGYTAAMKTGTAQVFSVAEDEKYDAENIDEHLRDNALIVAYAPFEAPRIVLAVVLENAGWGGANAGPVARALLDEYMLRDNLPLETAGSPHNERP</sequence>
<feature type="binding site" evidence="14">
    <location>
        <position position="356"/>
    </location>
    <ligand>
        <name>Zn(2+)</name>
        <dbReference type="ChEBI" id="CHEBI:29105"/>
    </ligand>
</feature>
<evidence type="ECO:0000256" key="1">
    <source>
        <dbReference type="ARBA" id="ARBA00004167"/>
    </source>
</evidence>
<keyword evidence="8 14" id="KW-0378">Hydrolase</keyword>
<dbReference type="GO" id="GO:0008270">
    <property type="term" value="F:zinc ion binding"/>
    <property type="evidence" value="ECO:0007669"/>
    <property type="project" value="UniProtKB-UniRule"/>
</dbReference>
<keyword evidence="5 14" id="KW-0121">Carboxypeptidase</keyword>
<dbReference type="PANTHER" id="PTHR30627:SF2">
    <property type="entry name" value="PEPTIDOGLYCAN D,D-TRANSPEPTIDASE MRDA"/>
    <property type="match status" value="1"/>
</dbReference>
<dbReference type="PANTHER" id="PTHR30627">
    <property type="entry name" value="PEPTIDOGLYCAN D,D-TRANSPEPTIDASE"/>
    <property type="match status" value="1"/>
</dbReference>
<dbReference type="SUPFAM" id="SSF56519">
    <property type="entry name" value="Penicillin binding protein dimerisation domain"/>
    <property type="match status" value="1"/>
</dbReference>
<evidence type="ECO:0000259" key="16">
    <source>
        <dbReference type="Pfam" id="PF03717"/>
    </source>
</evidence>
<dbReference type="GO" id="GO:0008658">
    <property type="term" value="F:penicillin binding"/>
    <property type="evidence" value="ECO:0007669"/>
    <property type="project" value="UniProtKB-UniRule"/>
</dbReference>
<evidence type="ECO:0000259" key="15">
    <source>
        <dbReference type="Pfam" id="PF00905"/>
    </source>
</evidence>
<keyword evidence="3 14" id="KW-1003">Cell membrane</keyword>
<dbReference type="UniPathway" id="UPA00219"/>
<evidence type="ECO:0000256" key="14">
    <source>
        <dbReference type="HAMAP-Rule" id="MF_02081"/>
    </source>
</evidence>
<dbReference type="InterPro" id="IPR012338">
    <property type="entry name" value="Beta-lactam/transpept-like"/>
</dbReference>
<evidence type="ECO:0000256" key="6">
    <source>
        <dbReference type="ARBA" id="ARBA00022670"/>
    </source>
</evidence>
<dbReference type="GO" id="GO:0006508">
    <property type="term" value="P:proteolysis"/>
    <property type="evidence" value="ECO:0007669"/>
    <property type="project" value="UniProtKB-KW"/>
</dbReference>
<dbReference type="RefSeq" id="WP_160798113.1">
    <property type="nucleotide sequence ID" value="NZ_WRPA01000016.1"/>
</dbReference>
<feature type="domain" description="Penicillin-binding protein transpeptidase" evidence="15">
    <location>
        <begin position="273"/>
        <end position="605"/>
    </location>
</feature>
<dbReference type="InterPro" id="IPR036138">
    <property type="entry name" value="PBP_dimer_sf"/>
</dbReference>
<feature type="transmembrane region" description="Helical" evidence="14">
    <location>
        <begin position="23"/>
        <end position="42"/>
    </location>
</feature>
<dbReference type="Pfam" id="PF03717">
    <property type="entry name" value="PBP_dimer"/>
    <property type="match status" value="1"/>
</dbReference>
<feature type="binding site" evidence="14">
    <location>
        <position position="371"/>
    </location>
    <ligand>
        <name>Zn(2+)</name>
        <dbReference type="ChEBI" id="CHEBI:29105"/>
    </ligand>
</feature>
<evidence type="ECO:0000256" key="4">
    <source>
        <dbReference type="ARBA" id="ARBA00022519"/>
    </source>
</evidence>
<evidence type="ECO:0000256" key="9">
    <source>
        <dbReference type="ARBA" id="ARBA00022960"/>
    </source>
</evidence>
<keyword evidence="10 14" id="KW-0573">Peptidoglycan synthesis</keyword>
<keyword evidence="6 14" id="KW-0645">Protease</keyword>
<dbReference type="Proteomes" id="UP000474778">
    <property type="component" value="Unassembled WGS sequence"/>
</dbReference>
<proteinExistence type="inferred from homology"/>
<dbReference type="Gene3D" id="3.90.1310.10">
    <property type="entry name" value="Penicillin-binding protein 2a (Domain 2)"/>
    <property type="match status" value="1"/>
</dbReference>
<evidence type="ECO:0000256" key="3">
    <source>
        <dbReference type="ARBA" id="ARBA00022475"/>
    </source>
</evidence>
<feature type="domain" description="Penicillin-binding protein dimerisation" evidence="16">
    <location>
        <begin position="66"/>
        <end position="241"/>
    </location>
</feature>
<evidence type="ECO:0000256" key="11">
    <source>
        <dbReference type="ARBA" id="ARBA00022989"/>
    </source>
</evidence>
<dbReference type="HAMAP" id="MF_02081">
    <property type="entry name" value="MrdA_transpept"/>
    <property type="match status" value="1"/>
</dbReference>
<reference evidence="17 18" key="1">
    <citation type="submission" date="2019-12" db="EMBL/GenBank/DDBJ databases">
        <title>Shewanella insulae sp. nov., isolated from a tidal flat.</title>
        <authorList>
            <person name="Yoon J.-H."/>
        </authorList>
    </citation>
    <scope>NUCLEOTIDE SEQUENCE [LARGE SCALE GENOMIC DNA]</scope>
    <source>
        <strain evidence="17 18">JBTF-M18</strain>
    </source>
</reference>
<evidence type="ECO:0000256" key="7">
    <source>
        <dbReference type="ARBA" id="ARBA00022692"/>
    </source>
</evidence>
<comment type="subcellular location">
    <subcellularLocation>
        <location evidence="14">Cell inner membrane</location>
        <topology evidence="14">Single-pass membrane protein</topology>
    </subcellularLocation>
    <subcellularLocation>
        <location evidence="2">Cell membrane</location>
    </subcellularLocation>
    <subcellularLocation>
        <location evidence="1">Membrane</location>
        <topology evidence="1">Single-pass membrane protein</topology>
    </subcellularLocation>
</comment>